<dbReference type="OrthoDB" id="6780114at2759"/>
<dbReference type="AlphaFoldDB" id="A0A6G0XZN5"/>
<name>A0A6G0XZN5_APHCR</name>
<gene>
    <name evidence="1" type="ORF">FWK35_00024337</name>
</gene>
<accession>A0A6G0XZN5</accession>
<keyword evidence="2" id="KW-1185">Reference proteome</keyword>
<comment type="caution">
    <text evidence="1">The sequence shown here is derived from an EMBL/GenBank/DDBJ whole genome shotgun (WGS) entry which is preliminary data.</text>
</comment>
<protein>
    <submittedName>
        <fullName evidence="1">Retrovirus-related Pol polyprotein from type-1 retrotransposable element R1 2</fullName>
    </submittedName>
</protein>
<dbReference type="EMBL" id="VUJU01007309">
    <property type="protein sequence ID" value="KAF0746158.1"/>
    <property type="molecule type" value="Genomic_DNA"/>
</dbReference>
<evidence type="ECO:0000313" key="1">
    <source>
        <dbReference type="EMBL" id="KAF0746158.1"/>
    </source>
</evidence>
<sequence>MYGRTRRRQCIQHGEVVHTSSLRRRFAIIATGRATAALQTATNETLMAVSEWLKEKGLKLLIYKTEAVILTTKRGYDQPEFMLNSINIDIKEQISYLRLEVNRVLSFRKHIKKRQQCSTYCI</sequence>
<evidence type="ECO:0000313" key="2">
    <source>
        <dbReference type="Proteomes" id="UP000478052"/>
    </source>
</evidence>
<organism evidence="1 2">
    <name type="scientific">Aphis craccivora</name>
    <name type="common">Cowpea aphid</name>
    <dbReference type="NCBI Taxonomy" id="307492"/>
    <lineage>
        <taxon>Eukaryota</taxon>
        <taxon>Metazoa</taxon>
        <taxon>Ecdysozoa</taxon>
        <taxon>Arthropoda</taxon>
        <taxon>Hexapoda</taxon>
        <taxon>Insecta</taxon>
        <taxon>Pterygota</taxon>
        <taxon>Neoptera</taxon>
        <taxon>Paraneoptera</taxon>
        <taxon>Hemiptera</taxon>
        <taxon>Sternorrhyncha</taxon>
        <taxon>Aphidomorpha</taxon>
        <taxon>Aphidoidea</taxon>
        <taxon>Aphididae</taxon>
        <taxon>Aphidini</taxon>
        <taxon>Aphis</taxon>
        <taxon>Aphis</taxon>
    </lineage>
</organism>
<dbReference type="Proteomes" id="UP000478052">
    <property type="component" value="Unassembled WGS sequence"/>
</dbReference>
<reference evidence="1 2" key="1">
    <citation type="submission" date="2019-08" db="EMBL/GenBank/DDBJ databases">
        <title>Whole genome of Aphis craccivora.</title>
        <authorList>
            <person name="Voronova N.V."/>
            <person name="Shulinski R.S."/>
            <person name="Bandarenka Y.V."/>
            <person name="Zhorov D.G."/>
            <person name="Warner D."/>
        </authorList>
    </citation>
    <scope>NUCLEOTIDE SEQUENCE [LARGE SCALE GENOMIC DNA]</scope>
    <source>
        <strain evidence="1">180601</strain>
        <tissue evidence="1">Whole Body</tissue>
    </source>
</reference>
<proteinExistence type="predicted"/>